<evidence type="ECO:0000256" key="3">
    <source>
        <dbReference type="ARBA" id="ARBA00022989"/>
    </source>
</evidence>
<proteinExistence type="inferred from homology"/>
<dbReference type="CDD" id="cd06261">
    <property type="entry name" value="TM_PBP2"/>
    <property type="match status" value="1"/>
</dbReference>
<keyword evidence="5" id="KW-0813">Transport</keyword>
<evidence type="ECO:0000313" key="7">
    <source>
        <dbReference type="EMBL" id="ARS88473.1"/>
    </source>
</evidence>
<dbReference type="GO" id="GO:0055085">
    <property type="term" value="P:transmembrane transport"/>
    <property type="evidence" value="ECO:0007669"/>
    <property type="project" value="InterPro"/>
</dbReference>
<keyword evidence="2 5" id="KW-0812">Transmembrane</keyword>
<dbReference type="EMBL" id="CP019893">
    <property type="protein sequence ID" value="ARS88473.1"/>
    <property type="molecule type" value="Genomic_DNA"/>
</dbReference>
<dbReference type="InterPro" id="IPR000515">
    <property type="entry name" value="MetI-like"/>
</dbReference>
<dbReference type="OrthoDB" id="97781at2157"/>
<evidence type="ECO:0000256" key="4">
    <source>
        <dbReference type="ARBA" id="ARBA00023136"/>
    </source>
</evidence>
<feature type="domain" description="ABC transmembrane type-1" evidence="6">
    <location>
        <begin position="89"/>
        <end position="292"/>
    </location>
</feature>
<accession>A0A2Z2HPI3</accession>
<dbReference type="GO" id="GO:0005886">
    <property type="term" value="C:plasma membrane"/>
    <property type="evidence" value="ECO:0007669"/>
    <property type="project" value="UniProtKB-SubCell"/>
</dbReference>
<comment type="subcellular location">
    <subcellularLocation>
        <location evidence="5">Cell membrane</location>
        <topology evidence="5">Multi-pass membrane protein</topology>
    </subcellularLocation>
    <subcellularLocation>
        <location evidence="1">Membrane</location>
        <topology evidence="1">Multi-pass membrane protein</topology>
    </subcellularLocation>
</comment>
<evidence type="ECO:0000259" key="6">
    <source>
        <dbReference type="PROSITE" id="PS50928"/>
    </source>
</evidence>
<organism evidence="7 8">
    <name type="scientific">Natrarchaeobaculum aegyptiacum</name>
    <dbReference type="NCBI Taxonomy" id="745377"/>
    <lineage>
        <taxon>Archaea</taxon>
        <taxon>Methanobacteriati</taxon>
        <taxon>Methanobacteriota</taxon>
        <taxon>Stenosarchaea group</taxon>
        <taxon>Halobacteria</taxon>
        <taxon>Halobacteriales</taxon>
        <taxon>Natrialbaceae</taxon>
        <taxon>Natrarchaeobaculum</taxon>
    </lineage>
</organism>
<sequence>MTATEASARDGLRDRLSASLERFDRQRVALYALLVGLVAFYLSPLWGGLTTAFKTQTGFVRTTPLAPPTPEWFTVEPWELAFQTVQGGLVNSVTFVVPATILSALLGSLAAYGLTKLSWRGQVGILVLFLAGVFLPYQSVLVPLRQFWSAVGLESWLAFAPFLAERADLIELTITHTAYGIPICTILFRSYYKTMDDEMIEAAKIDGASAFGIYRRIIFPLSLPMFAVALIYQFTQIWNDLLFALVLVSTRSNYVVTQSLNELQGSMSQEYNIQMAGAFIAALPTIVIYVVFGRQFAKGITGAS</sequence>
<keyword evidence="8" id="KW-1185">Reference proteome</keyword>
<keyword evidence="3 5" id="KW-1133">Transmembrane helix</keyword>
<dbReference type="GeneID" id="32892619"/>
<evidence type="ECO:0000256" key="1">
    <source>
        <dbReference type="ARBA" id="ARBA00004141"/>
    </source>
</evidence>
<dbReference type="PANTHER" id="PTHR43879:SF1">
    <property type="entry name" value="GLUCOSE IMPORT SYSTEM PERMEASE PROTEIN GLCU"/>
    <property type="match status" value="1"/>
</dbReference>
<dbReference type="PANTHER" id="PTHR43879">
    <property type="entry name" value="ABC TRANSPORTER PERMEASE PROTEIN"/>
    <property type="match status" value="1"/>
</dbReference>
<dbReference type="SUPFAM" id="SSF161098">
    <property type="entry name" value="MetI-like"/>
    <property type="match status" value="1"/>
</dbReference>
<feature type="transmembrane region" description="Helical" evidence="5">
    <location>
        <begin position="126"/>
        <end position="149"/>
    </location>
</feature>
<gene>
    <name evidence="7" type="ORF">B1756_01035</name>
</gene>
<feature type="transmembrane region" description="Helical" evidence="5">
    <location>
        <begin position="169"/>
        <end position="192"/>
    </location>
</feature>
<dbReference type="KEGG" id="naj:B1756_01035"/>
<evidence type="ECO:0000313" key="8">
    <source>
        <dbReference type="Proteomes" id="UP000250088"/>
    </source>
</evidence>
<dbReference type="Pfam" id="PF00528">
    <property type="entry name" value="BPD_transp_1"/>
    <property type="match status" value="1"/>
</dbReference>
<dbReference type="Gene3D" id="1.10.3720.10">
    <property type="entry name" value="MetI-like"/>
    <property type="match status" value="1"/>
</dbReference>
<evidence type="ECO:0000256" key="2">
    <source>
        <dbReference type="ARBA" id="ARBA00022692"/>
    </source>
</evidence>
<name>A0A2Z2HPI3_9EURY</name>
<keyword evidence="4 5" id="KW-0472">Membrane</keyword>
<evidence type="ECO:0000256" key="5">
    <source>
        <dbReference type="RuleBase" id="RU363032"/>
    </source>
</evidence>
<feature type="transmembrane region" description="Helical" evidence="5">
    <location>
        <begin position="213"/>
        <end position="234"/>
    </location>
</feature>
<feature type="transmembrane region" description="Helical" evidence="5">
    <location>
        <begin position="28"/>
        <end position="46"/>
    </location>
</feature>
<comment type="similarity">
    <text evidence="5">Belongs to the binding-protein-dependent transport system permease family.</text>
</comment>
<dbReference type="Proteomes" id="UP000250088">
    <property type="component" value="Chromosome"/>
</dbReference>
<dbReference type="InterPro" id="IPR035906">
    <property type="entry name" value="MetI-like_sf"/>
</dbReference>
<dbReference type="RefSeq" id="WP_086886855.1">
    <property type="nucleotide sequence ID" value="NZ_CP019893.1"/>
</dbReference>
<dbReference type="AlphaFoldDB" id="A0A2Z2HPI3"/>
<reference evidence="8" key="1">
    <citation type="submission" date="2017-02" db="EMBL/GenBank/DDBJ databases">
        <title>Natronthermophilus aegyptiacus gen. nov.,sp. nov., an aerobic, extremely halophilic alkalithermophilic archaeon isolated from the athalassohaline Wadi An Natrun, Egypt.</title>
        <authorList>
            <person name="Zhao B."/>
        </authorList>
    </citation>
    <scope>NUCLEOTIDE SEQUENCE [LARGE SCALE GENOMIC DNA]</scope>
    <source>
        <strain evidence="8">JW/NM-HA 15</strain>
    </source>
</reference>
<feature type="transmembrane region" description="Helical" evidence="5">
    <location>
        <begin position="271"/>
        <end position="292"/>
    </location>
</feature>
<dbReference type="PROSITE" id="PS50928">
    <property type="entry name" value="ABC_TM1"/>
    <property type="match status" value="1"/>
</dbReference>
<protein>
    <submittedName>
        <fullName evidence="7">ABC transporter permease</fullName>
    </submittedName>
</protein>
<feature type="transmembrane region" description="Helical" evidence="5">
    <location>
        <begin position="95"/>
        <end position="114"/>
    </location>
</feature>